<name>A0A803KZF3_CHEQI</name>
<feature type="repeat" description="PPR" evidence="3">
    <location>
        <begin position="518"/>
        <end position="552"/>
    </location>
</feature>
<feature type="repeat" description="PPR" evidence="3">
    <location>
        <begin position="588"/>
        <end position="622"/>
    </location>
</feature>
<feature type="repeat" description="PPR" evidence="3">
    <location>
        <begin position="694"/>
        <end position="728"/>
    </location>
</feature>
<feature type="repeat" description="PPR" evidence="3">
    <location>
        <begin position="378"/>
        <end position="412"/>
    </location>
</feature>
<dbReference type="Pfam" id="PF13041">
    <property type="entry name" value="PPR_2"/>
    <property type="match status" value="4"/>
</dbReference>
<dbReference type="Proteomes" id="UP000596660">
    <property type="component" value="Unplaced"/>
</dbReference>
<dbReference type="Pfam" id="PF12854">
    <property type="entry name" value="PPR_1"/>
    <property type="match status" value="3"/>
</dbReference>
<evidence type="ECO:0000256" key="2">
    <source>
        <dbReference type="ARBA" id="ARBA00022737"/>
    </source>
</evidence>
<evidence type="ECO:0000313" key="4">
    <source>
        <dbReference type="EnsemblPlants" id="AUR62004412-RA:cds"/>
    </source>
</evidence>
<evidence type="ECO:0000256" key="3">
    <source>
        <dbReference type="PROSITE-ProRule" id="PRU00708"/>
    </source>
</evidence>
<dbReference type="Pfam" id="PF01535">
    <property type="entry name" value="PPR"/>
    <property type="match status" value="2"/>
</dbReference>
<dbReference type="Gramene" id="AUR62004412-RA">
    <property type="protein sequence ID" value="AUR62004412-RA:cds"/>
    <property type="gene ID" value="AUR62004412"/>
</dbReference>
<feature type="repeat" description="PPR" evidence="3">
    <location>
        <begin position="484"/>
        <end position="514"/>
    </location>
</feature>
<feature type="repeat" description="PPR" evidence="3">
    <location>
        <begin position="414"/>
        <end position="448"/>
    </location>
</feature>
<feature type="repeat" description="PPR" evidence="3">
    <location>
        <begin position="304"/>
        <end position="338"/>
    </location>
</feature>
<dbReference type="GO" id="GO:0007005">
    <property type="term" value="P:mitochondrion organization"/>
    <property type="evidence" value="ECO:0007669"/>
    <property type="project" value="TreeGrafter"/>
</dbReference>
<keyword evidence="2" id="KW-0677">Repeat</keyword>
<dbReference type="InterPro" id="IPR002885">
    <property type="entry name" value="PPR_rpt"/>
</dbReference>
<dbReference type="InterPro" id="IPR051114">
    <property type="entry name" value="Mito_RNA_Proc_CCM1"/>
</dbReference>
<dbReference type="GO" id="GO:0006396">
    <property type="term" value="P:RNA processing"/>
    <property type="evidence" value="ECO:0007669"/>
    <property type="project" value="TreeGrafter"/>
</dbReference>
<dbReference type="OrthoDB" id="185373at2759"/>
<sequence length="757" mass="84918">MSIASRAPICSKLLRLLKHQNPQIYASFLHSSIEKPYNAEPPKVDSSSSSSIVTQIVEILKSNDNENWKTNQQLSNLLFSDSNSLSSNHILQITRRLGDSSTALNFVEHLRSNSPCPDDNLLSSAFQAVFELASRKPSWKEKLFDLLNTSKEMGVPLTVNSVILFIQCLGRVGIIEELMIIYDELESQMKNTHVRNVVIDQLFRNGRFDDALQVLDDMLQPNVNFPPNSNTAAIVFSVMLEARKHGKGLSWEELVELALKFGRHRVFPDTILLTRWINELCRTREIDLAWKLLYAFMELDGPVEVAPYNALLTGLAKDRQFKRMEVLLEDMLAKGISANVVTLGISINHLCKSFKIDEAINLFEKMRSGKIGAHIEPDVIIYNTLINGLCKAGRTEEGLAMMRKMISEGKCSPISSTYNCLIDGFCKVDELERSLELFDEMEKQGVQPNVVTINTLVGGMCRDGKAGNALKFYRQMEGKGLKGNKVTYTTLISGFCGVNNINKAMELFKEIRQTCALDAIVYYSLISGLSQAGLMDDVESVLFEMKSAGFLPDIRCYNVMINGFCKKNKLDKAHQLMEEMKEVGLEPDSITYNTLISYFSRTGDLKPARRLLIQMVENKIAPTVVTFGALIYACCRAGELDEAMKIFRKMSSSTRTPPNTVVYNVLIDALCQKNELGEALSLFEDMIAKGVGPDSSTFNALFKGLRDQNKLDKALELMGKMTELACHPDYITMEVLTEWLPAAGEDDKLKQFVEGYR</sequence>
<feature type="repeat" description="PPR" evidence="3">
    <location>
        <begin position="623"/>
        <end position="657"/>
    </location>
</feature>
<dbReference type="SUPFAM" id="SSF81901">
    <property type="entry name" value="HCP-like"/>
    <property type="match status" value="1"/>
</dbReference>
<evidence type="ECO:0000256" key="1">
    <source>
        <dbReference type="ARBA" id="ARBA00007626"/>
    </source>
</evidence>
<feature type="repeat" description="PPR" evidence="3">
    <location>
        <begin position="449"/>
        <end position="483"/>
    </location>
</feature>
<protein>
    <recommendedName>
        <fullName evidence="6">Pentatricopeptide repeat-containing protein</fullName>
    </recommendedName>
</protein>
<comment type="similarity">
    <text evidence="1">Belongs to the PPR family. P subfamily.</text>
</comment>
<reference evidence="4" key="1">
    <citation type="journal article" date="2017" name="Nature">
        <title>The genome of Chenopodium quinoa.</title>
        <authorList>
            <person name="Jarvis D.E."/>
            <person name="Ho Y.S."/>
            <person name="Lightfoot D.J."/>
            <person name="Schmoeckel S.M."/>
            <person name="Li B."/>
            <person name="Borm T.J.A."/>
            <person name="Ohyanagi H."/>
            <person name="Mineta K."/>
            <person name="Michell C.T."/>
            <person name="Saber N."/>
            <person name="Kharbatia N.M."/>
            <person name="Rupper R.R."/>
            <person name="Sharp A.R."/>
            <person name="Dally N."/>
            <person name="Boughton B.A."/>
            <person name="Woo Y.H."/>
            <person name="Gao G."/>
            <person name="Schijlen E.G.W.M."/>
            <person name="Guo X."/>
            <person name="Momin A.A."/>
            <person name="Negrao S."/>
            <person name="Al-Babili S."/>
            <person name="Gehring C."/>
            <person name="Roessner U."/>
            <person name="Jung C."/>
            <person name="Murphy K."/>
            <person name="Arold S.T."/>
            <person name="Gojobori T."/>
            <person name="van der Linden C.G."/>
            <person name="van Loo E.N."/>
            <person name="Jellen E.N."/>
            <person name="Maughan P.J."/>
            <person name="Tester M."/>
        </authorList>
    </citation>
    <scope>NUCLEOTIDE SEQUENCE [LARGE SCALE GENOMIC DNA]</scope>
    <source>
        <strain evidence="4">cv. PI 614886</strain>
    </source>
</reference>
<organism evidence="4 5">
    <name type="scientific">Chenopodium quinoa</name>
    <name type="common">Quinoa</name>
    <dbReference type="NCBI Taxonomy" id="63459"/>
    <lineage>
        <taxon>Eukaryota</taxon>
        <taxon>Viridiplantae</taxon>
        <taxon>Streptophyta</taxon>
        <taxon>Embryophyta</taxon>
        <taxon>Tracheophyta</taxon>
        <taxon>Spermatophyta</taxon>
        <taxon>Magnoliopsida</taxon>
        <taxon>eudicotyledons</taxon>
        <taxon>Gunneridae</taxon>
        <taxon>Pentapetalae</taxon>
        <taxon>Caryophyllales</taxon>
        <taxon>Chenopodiaceae</taxon>
        <taxon>Chenopodioideae</taxon>
        <taxon>Atripliceae</taxon>
        <taxon>Chenopodium</taxon>
    </lineage>
</organism>
<dbReference type="InterPro" id="IPR011990">
    <property type="entry name" value="TPR-like_helical_dom_sf"/>
</dbReference>
<dbReference type="AlphaFoldDB" id="A0A803KZF3"/>
<dbReference type="PANTHER" id="PTHR47934:SF6">
    <property type="entry name" value="MITOCHONDRIAL GROUP I INTRON SPLICING FACTOR CCM1-RELATED"/>
    <property type="match status" value="1"/>
</dbReference>
<feature type="repeat" description="PPR" evidence="3">
    <location>
        <begin position="339"/>
        <end position="373"/>
    </location>
</feature>
<dbReference type="KEGG" id="cqi:110714493"/>
<dbReference type="Gene3D" id="1.25.40.10">
    <property type="entry name" value="Tetratricopeptide repeat domain"/>
    <property type="match status" value="5"/>
</dbReference>
<feature type="repeat" description="PPR" evidence="3">
    <location>
        <begin position="659"/>
        <end position="693"/>
    </location>
</feature>
<dbReference type="NCBIfam" id="TIGR00756">
    <property type="entry name" value="PPR"/>
    <property type="match status" value="12"/>
</dbReference>
<gene>
    <name evidence="4" type="primary">LOC110714493</name>
</gene>
<dbReference type="GeneID" id="110714493"/>
<dbReference type="GO" id="GO:0003729">
    <property type="term" value="F:mRNA binding"/>
    <property type="evidence" value="ECO:0007669"/>
    <property type="project" value="TreeGrafter"/>
</dbReference>
<feature type="repeat" description="PPR" evidence="3">
    <location>
        <begin position="553"/>
        <end position="587"/>
    </location>
</feature>
<dbReference type="PANTHER" id="PTHR47934">
    <property type="entry name" value="PENTATRICOPEPTIDE REPEAT-CONTAINING PROTEIN PET309, MITOCHONDRIAL"/>
    <property type="match status" value="1"/>
</dbReference>
<dbReference type="RefSeq" id="XP_021748713.1">
    <property type="nucleotide sequence ID" value="XM_021893021.1"/>
</dbReference>
<dbReference type="OMA" id="IHAYCLN"/>
<dbReference type="PROSITE" id="PS51375">
    <property type="entry name" value="PPR"/>
    <property type="match status" value="13"/>
</dbReference>
<dbReference type="EnsemblPlants" id="AUR62004412-RA">
    <property type="protein sequence ID" value="AUR62004412-RA:cds"/>
    <property type="gene ID" value="AUR62004412"/>
</dbReference>
<dbReference type="GO" id="GO:0005739">
    <property type="term" value="C:mitochondrion"/>
    <property type="evidence" value="ECO:0007669"/>
    <property type="project" value="TreeGrafter"/>
</dbReference>
<keyword evidence="5" id="KW-1185">Reference proteome</keyword>
<feature type="repeat" description="PPR" evidence="3">
    <location>
        <begin position="191"/>
        <end position="225"/>
    </location>
</feature>
<evidence type="ECO:0000313" key="5">
    <source>
        <dbReference type="Proteomes" id="UP000596660"/>
    </source>
</evidence>
<accession>A0A803KZF3</accession>
<reference evidence="4" key="2">
    <citation type="submission" date="2021-03" db="UniProtKB">
        <authorList>
            <consortium name="EnsemblPlants"/>
        </authorList>
    </citation>
    <scope>IDENTIFICATION</scope>
</reference>
<proteinExistence type="inferred from homology"/>
<evidence type="ECO:0008006" key="6">
    <source>
        <dbReference type="Google" id="ProtNLM"/>
    </source>
</evidence>